<organism evidence="3">
    <name type="scientific">mine drainage metagenome</name>
    <dbReference type="NCBI Taxonomy" id="410659"/>
    <lineage>
        <taxon>unclassified sequences</taxon>
        <taxon>metagenomes</taxon>
        <taxon>ecological metagenomes</taxon>
    </lineage>
</organism>
<proteinExistence type="inferred from homology"/>
<evidence type="ECO:0000313" key="3">
    <source>
        <dbReference type="EMBL" id="OIQ65277.1"/>
    </source>
</evidence>
<evidence type="ECO:0000256" key="1">
    <source>
        <dbReference type="ARBA" id="ARBA00008873"/>
    </source>
</evidence>
<dbReference type="PANTHER" id="PTHR11562">
    <property type="entry name" value="CATION EFFLUX PROTEIN/ ZINC TRANSPORTER"/>
    <property type="match status" value="1"/>
</dbReference>
<sequence length="84" mass="9518">MRHLLLNLPGVTEVHDLHVWAMGTSHIALTAHLVNHAADTSVLLRMAEEELHHHFEIRHVTLQLETPAYAQICSLRPGLDCQKE</sequence>
<dbReference type="AlphaFoldDB" id="A0A1J5PNX6"/>
<dbReference type="SUPFAM" id="SSF160240">
    <property type="entry name" value="Cation efflux protein cytoplasmic domain-like"/>
    <property type="match status" value="1"/>
</dbReference>
<protein>
    <submittedName>
        <fullName evidence="3">Cobalt-zinc-cadmium resistance protein CzcD</fullName>
    </submittedName>
</protein>
<name>A0A1J5PNX6_9ZZZZ</name>
<comment type="similarity">
    <text evidence="1">Belongs to the cation diffusion facilitator (CDF) transporter (TC 2.A.4) family. SLC30A subfamily.</text>
</comment>
<dbReference type="EMBL" id="MLJW01007463">
    <property type="protein sequence ID" value="OIQ65277.1"/>
    <property type="molecule type" value="Genomic_DNA"/>
</dbReference>
<feature type="domain" description="Cation efflux protein cytoplasmic" evidence="2">
    <location>
        <begin position="2"/>
        <end position="65"/>
    </location>
</feature>
<dbReference type="GO" id="GO:0005385">
    <property type="term" value="F:zinc ion transmembrane transporter activity"/>
    <property type="evidence" value="ECO:0007669"/>
    <property type="project" value="TreeGrafter"/>
</dbReference>
<dbReference type="GO" id="GO:0005886">
    <property type="term" value="C:plasma membrane"/>
    <property type="evidence" value="ECO:0007669"/>
    <property type="project" value="TreeGrafter"/>
</dbReference>
<gene>
    <name evidence="3" type="primary">czcD_20</name>
    <name evidence="3" type="ORF">GALL_531680</name>
</gene>
<reference evidence="3" key="1">
    <citation type="submission" date="2016-10" db="EMBL/GenBank/DDBJ databases">
        <title>Sequence of Gallionella enrichment culture.</title>
        <authorList>
            <person name="Poehlein A."/>
            <person name="Muehling M."/>
            <person name="Daniel R."/>
        </authorList>
    </citation>
    <scope>NUCLEOTIDE SEQUENCE</scope>
</reference>
<comment type="caution">
    <text evidence="3">The sequence shown here is derived from an EMBL/GenBank/DDBJ whole genome shotgun (WGS) entry which is preliminary data.</text>
</comment>
<dbReference type="InterPro" id="IPR027470">
    <property type="entry name" value="Cation_efflux_CTD"/>
</dbReference>
<dbReference type="PANTHER" id="PTHR11562:SF17">
    <property type="entry name" value="RE54080P-RELATED"/>
    <property type="match status" value="1"/>
</dbReference>
<dbReference type="InterPro" id="IPR036837">
    <property type="entry name" value="Cation_efflux_CTD_sf"/>
</dbReference>
<evidence type="ECO:0000259" key="2">
    <source>
        <dbReference type="Pfam" id="PF16916"/>
    </source>
</evidence>
<dbReference type="Pfam" id="PF16916">
    <property type="entry name" value="ZT_dimer"/>
    <property type="match status" value="1"/>
</dbReference>
<dbReference type="InterPro" id="IPR050681">
    <property type="entry name" value="CDF/SLC30A"/>
</dbReference>
<accession>A0A1J5PNX6</accession>